<accession>S6AAR9</accession>
<dbReference type="RefSeq" id="WP_009207051.1">
    <property type="nucleotide sequence ID" value="NC_022357.1"/>
</dbReference>
<dbReference type="eggNOG" id="ENOG50330CB">
    <property type="taxonomic scope" value="Bacteria"/>
</dbReference>
<evidence type="ECO:0008006" key="3">
    <source>
        <dbReference type="Google" id="ProtNLM"/>
    </source>
</evidence>
<dbReference type="HOGENOM" id="CLU_176279_0_0_4"/>
<dbReference type="Pfam" id="PF18918">
    <property type="entry name" value="DUF5669"/>
    <property type="match status" value="1"/>
</dbReference>
<organism evidence="1 2">
    <name type="scientific">Sulfuricella denitrificans (strain DSM 22764 / NBRC 105220 / skB26)</name>
    <dbReference type="NCBI Taxonomy" id="1163617"/>
    <lineage>
        <taxon>Bacteria</taxon>
        <taxon>Pseudomonadati</taxon>
        <taxon>Pseudomonadota</taxon>
        <taxon>Betaproteobacteria</taxon>
        <taxon>Nitrosomonadales</taxon>
        <taxon>Sulfuricellaceae</taxon>
        <taxon>Sulfuricella</taxon>
    </lineage>
</organism>
<evidence type="ECO:0000313" key="2">
    <source>
        <dbReference type="Proteomes" id="UP000015559"/>
    </source>
</evidence>
<keyword evidence="2" id="KW-1185">Reference proteome</keyword>
<dbReference type="KEGG" id="sdr:SCD_n00154"/>
<sequence>MLTPPPKLTPDLVAELNFLAHYDLDTMQEGIKVHKDAEPAVIAAVQRLHDKKLVTLADGGYLTALGREVAEALQSTLTILAAK</sequence>
<dbReference type="EMBL" id="AP013066">
    <property type="protein sequence ID" value="BAN34003.1"/>
    <property type="molecule type" value="Genomic_DNA"/>
</dbReference>
<dbReference type="AlphaFoldDB" id="S6AAR9"/>
<gene>
    <name evidence="1" type="ORF">SCD_n00154</name>
</gene>
<proteinExistence type="predicted"/>
<dbReference type="Proteomes" id="UP000015559">
    <property type="component" value="Chromosome"/>
</dbReference>
<name>S6AAR9_SULDS</name>
<dbReference type="NCBIfam" id="TIGR02647">
    <property type="entry name" value="DNA"/>
    <property type="match status" value="1"/>
</dbReference>
<evidence type="ECO:0000313" key="1">
    <source>
        <dbReference type="EMBL" id="BAN34003.1"/>
    </source>
</evidence>
<reference evidence="1 2" key="1">
    <citation type="journal article" date="2012" name="Appl. Environ. Microbiol.">
        <title>Draft genome sequence of a psychrotolerant sulfur-oxidizing bacterium, Sulfuricella denitrificans skB26, and proteomic insights into cold adaptation.</title>
        <authorList>
            <person name="Watanabe T."/>
            <person name="Kojima H."/>
            <person name="Fukui M."/>
        </authorList>
    </citation>
    <scope>NUCLEOTIDE SEQUENCE [LARGE SCALE GENOMIC DNA]</scope>
    <source>
        <strain evidence="2">skB26</strain>
    </source>
</reference>
<dbReference type="OrthoDB" id="5600572at2"/>
<dbReference type="STRING" id="1163617.SCD_n00154"/>
<protein>
    <recommendedName>
        <fullName evidence="3">TIGR02647 family protein</fullName>
    </recommendedName>
</protein>
<dbReference type="InterPro" id="IPR013468">
    <property type="entry name" value="CHP02647"/>
</dbReference>